<reference evidence="2 3" key="1">
    <citation type="submission" date="2016-10" db="EMBL/GenBank/DDBJ databases">
        <authorList>
            <person name="de Groot N.N."/>
        </authorList>
    </citation>
    <scope>NUCLEOTIDE SEQUENCE [LARGE SCALE GENOMIC DNA]</scope>
    <source>
        <strain evidence="2 3">CGMCC 4.5739</strain>
    </source>
</reference>
<evidence type="ECO:0000256" key="1">
    <source>
        <dbReference type="SAM" id="MobiDB-lite"/>
    </source>
</evidence>
<dbReference type="Proteomes" id="UP000199207">
    <property type="component" value="Unassembled WGS sequence"/>
</dbReference>
<accession>A0A1I1U115</accession>
<dbReference type="RefSeq" id="WP_093841264.1">
    <property type="nucleotide sequence ID" value="NZ_FOLM01000021.1"/>
</dbReference>
<name>A0A1I1U115_9ACTN</name>
<feature type="region of interest" description="Disordered" evidence="1">
    <location>
        <begin position="38"/>
        <end position="69"/>
    </location>
</feature>
<organism evidence="2 3">
    <name type="scientific">Streptomyces aidingensis</name>
    <dbReference type="NCBI Taxonomy" id="910347"/>
    <lineage>
        <taxon>Bacteria</taxon>
        <taxon>Bacillati</taxon>
        <taxon>Actinomycetota</taxon>
        <taxon>Actinomycetes</taxon>
        <taxon>Kitasatosporales</taxon>
        <taxon>Streptomycetaceae</taxon>
        <taxon>Streptomyces</taxon>
    </lineage>
</organism>
<evidence type="ECO:0000313" key="2">
    <source>
        <dbReference type="EMBL" id="SFD61540.1"/>
    </source>
</evidence>
<gene>
    <name evidence="2" type="ORF">SAMN05421773_1219</name>
</gene>
<dbReference type="AlphaFoldDB" id="A0A1I1U115"/>
<dbReference type="EMBL" id="FOLM01000021">
    <property type="protein sequence ID" value="SFD61540.1"/>
    <property type="molecule type" value="Genomic_DNA"/>
</dbReference>
<evidence type="ECO:0000313" key="3">
    <source>
        <dbReference type="Proteomes" id="UP000199207"/>
    </source>
</evidence>
<dbReference type="STRING" id="910347.SAMN05421773_1219"/>
<keyword evidence="3" id="KW-1185">Reference proteome</keyword>
<sequence length="69" mass="6723">MSGRHRRPRLPESDGLFAGIALLAANLAGAGVVIAGITGTPGASLSAPDGPPVTPDEAAQVSAPDDPPP</sequence>
<protein>
    <submittedName>
        <fullName evidence="2">Uncharacterized protein</fullName>
    </submittedName>
</protein>
<proteinExistence type="predicted"/>